<reference evidence="1" key="1">
    <citation type="journal article" date="2014" name="Front. Microbiol.">
        <title>High frequency of phylogenetically diverse reductive dehalogenase-homologous genes in deep subseafloor sedimentary metagenomes.</title>
        <authorList>
            <person name="Kawai M."/>
            <person name="Futagami T."/>
            <person name="Toyoda A."/>
            <person name="Takaki Y."/>
            <person name="Nishi S."/>
            <person name="Hori S."/>
            <person name="Arai W."/>
            <person name="Tsubouchi T."/>
            <person name="Morono Y."/>
            <person name="Uchiyama I."/>
            <person name="Ito T."/>
            <person name="Fujiyama A."/>
            <person name="Inagaki F."/>
            <person name="Takami H."/>
        </authorList>
    </citation>
    <scope>NUCLEOTIDE SEQUENCE</scope>
    <source>
        <strain evidence="1">Expedition CK06-06</strain>
    </source>
</reference>
<name>X0YNA8_9ZZZZ</name>
<protein>
    <submittedName>
        <fullName evidence="1">Uncharacterized protein</fullName>
    </submittedName>
</protein>
<accession>X0YNA8</accession>
<evidence type="ECO:0000313" key="1">
    <source>
        <dbReference type="EMBL" id="GAG38201.1"/>
    </source>
</evidence>
<dbReference type="EMBL" id="BARS01040665">
    <property type="protein sequence ID" value="GAG38201.1"/>
    <property type="molecule type" value="Genomic_DNA"/>
</dbReference>
<gene>
    <name evidence="1" type="ORF">S01H1_61953</name>
</gene>
<sequence>MDYKQKVKDKQGEQSDLLKRWIADEELLYLDKYIMKDSKDNVVPDIVNVTLNRPAVFAANMVAALGTTSEQRVVESEAKDFDTAYVEDFQERGFGSANHRL</sequence>
<proteinExistence type="predicted"/>
<comment type="caution">
    <text evidence="1">The sequence shown here is derived from an EMBL/GenBank/DDBJ whole genome shotgun (WGS) entry which is preliminary data.</text>
</comment>
<dbReference type="AlphaFoldDB" id="X0YNA8"/>
<feature type="non-terminal residue" evidence="1">
    <location>
        <position position="101"/>
    </location>
</feature>
<organism evidence="1">
    <name type="scientific">marine sediment metagenome</name>
    <dbReference type="NCBI Taxonomy" id="412755"/>
    <lineage>
        <taxon>unclassified sequences</taxon>
        <taxon>metagenomes</taxon>
        <taxon>ecological metagenomes</taxon>
    </lineage>
</organism>